<dbReference type="EMBL" id="CP058554">
    <property type="protein sequence ID" value="QMV73603.1"/>
    <property type="molecule type" value="Genomic_DNA"/>
</dbReference>
<dbReference type="AlphaFoldDB" id="A0A7G5EHX8"/>
<organism evidence="1 2">
    <name type="scientific">Comamonas piscis</name>
    <dbReference type="NCBI Taxonomy" id="1562974"/>
    <lineage>
        <taxon>Bacteria</taxon>
        <taxon>Pseudomonadati</taxon>
        <taxon>Pseudomonadota</taxon>
        <taxon>Betaproteobacteria</taxon>
        <taxon>Burkholderiales</taxon>
        <taxon>Comamonadaceae</taxon>
        <taxon>Comamonas</taxon>
    </lineage>
</organism>
<gene>
    <name evidence="1" type="ORF">HS961_12625</name>
</gene>
<dbReference type="Proteomes" id="UP000515240">
    <property type="component" value="Chromosome"/>
</dbReference>
<evidence type="ECO:0000313" key="2">
    <source>
        <dbReference type="Proteomes" id="UP000515240"/>
    </source>
</evidence>
<dbReference type="InterPro" id="IPR019289">
    <property type="entry name" value="Phage_tail_E/E"/>
</dbReference>
<sequence>MQTAEQTKQTTAAHTRKSASVTLVQPVVRAGQTIGQVQILKPSVGDLRGLLLVEVLNMKVDALAKLLPRVTVPNLMEAEIFQMDTVDLVSMATEAAIFLTGATVPTESE</sequence>
<evidence type="ECO:0000313" key="1">
    <source>
        <dbReference type="EMBL" id="QMV73603.1"/>
    </source>
</evidence>
<protein>
    <submittedName>
        <fullName evidence="1">Phage tail assembly protein</fullName>
    </submittedName>
</protein>
<dbReference type="Pfam" id="PF10109">
    <property type="entry name" value="Phage_TAC_7"/>
    <property type="match status" value="1"/>
</dbReference>
<dbReference type="RefSeq" id="WP_182322451.1">
    <property type="nucleotide sequence ID" value="NZ_CP058554.1"/>
</dbReference>
<accession>A0A7G5EHX8</accession>
<proteinExistence type="predicted"/>
<keyword evidence="2" id="KW-1185">Reference proteome</keyword>
<reference evidence="1 2" key="1">
    <citation type="journal article" date="2020" name="G3 (Bethesda)">
        <title>CeMbio - The Caenorhabditis elegans Microbiome Resource.</title>
        <authorList>
            <person name="Dirksen P."/>
            <person name="Assie A."/>
            <person name="Zimmermann J."/>
            <person name="Zhang F."/>
            <person name="Tietje A.M."/>
            <person name="Marsh S.A."/>
            <person name="Felix M.A."/>
            <person name="Shapira M."/>
            <person name="Kaleta C."/>
            <person name="Schulenburg H."/>
            <person name="Samuel B."/>
        </authorList>
    </citation>
    <scope>NUCLEOTIDE SEQUENCE [LARGE SCALE GENOMIC DNA]</scope>
    <source>
        <strain evidence="1 2">BIGb0172</strain>
    </source>
</reference>
<name>A0A7G5EHX8_9BURK</name>
<dbReference type="KEGG" id="cpis:HS961_12625"/>